<dbReference type="PANTHER" id="PTHR19980:SF0">
    <property type="entry name" value="CLEAVAGE STIMULATION FACTOR SUBUNIT 3"/>
    <property type="match status" value="1"/>
</dbReference>
<evidence type="ECO:0000256" key="1">
    <source>
        <dbReference type="ARBA" id="ARBA00002863"/>
    </source>
</evidence>
<accession>A0A9P4Z0V0</accession>
<dbReference type="Pfam" id="PF05843">
    <property type="entry name" value="Suf"/>
    <property type="match status" value="1"/>
</dbReference>
<name>A0A9P4Z0V0_9HYPO</name>
<feature type="region of interest" description="Disordered" evidence="5">
    <location>
        <begin position="888"/>
        <end position="995"/>
    </location>
</feature>
<evidence type="ECO:0000256" key="2">
    <source>
        <dbReference type="ARBA" id="ARBA00022737"/>
    </source>
</evidence>
<feature type="compositionally biased region" description="Acidic residues" evidence="5">
    <location>
        <begin position="114"/>
        <end position="144"/>
    </location>
</feature>
<comment type="caution">
    <text evidence="7">The sequence shown here is derived from an EMBL/GenBank/DDBJ whole genome shotgun (WGS) entry which is preliminary data.</text>
</comment>
<organism evidence="7 8">
    <name type="scientific">Geosmithia morbida</name>
    <dbReference type="NCBI Taxonomy" id="1094350"/>
    <lineage>
        <taxon>Eukaryota</taxon>
        <taxon>Fungi</taxon>
        <taxon>Dikarya</taxon>
        <taxon>Ascomycota</taxon>
        <taxon>Pezizomycotina</taxon>
        <taxon>Sordariomycetes</taxon>
        <taxon>Hypocreomycetidae</taxon>
        <taxon>Hypocreales</taxon>
        <taxon>Bionectriaceae</taxon>
        <taxon>Geosmithia</taxon>
    </lineage>
</organism>
<feature type="compositionally biased region" description="Low complexity" evidence="5">
    <location>
        <begin position="1070"/>
        <end position="1079"/>
    </location>
</feature>
<keyword evidence="4" id="KW-0507">mRNA processing</keyword>
<evidence type="ECO:0000313" key="7">
    <source>
        <dbReference type="EMBL" id="KAF4126057.1"/>
    </source>
</evidence>
<dbReference type="SMART" id="SM00386">
    <property type="entry name" value="HAT"/>
    <property type="match status" value="4"/>
</dbReference>
<feature type="compositionally biased region" description="Acidic residues" evidence="5">
    <location>
        <begin position="657"/>
        <end position="671"/>
    </location>
</feature>
<keyword evidence="4" id="KW-0963">Cytoplasm</keyword>
<feature type="region of interest" description="Disordered" evidence="5">
    <location>
        <begin position="1045"/>
        <end position="1159"/>
    </location>
</feature>
<feature type="region of interest" description="Disordered" evidence="5">
    <location>
        <begin position="1"/>
        <end position="196"/>
    </location>
</feature>
<keyword evidence="3 4" id="KW-0539">Nucleus</keyword>
<evidence type="ECO:0000256" key="3">
    <source>
        <dbReference type="ARBA" id="ARBA00023242"/>
    </source>
</evidence>
<dbReference type="GO" id="GO:0005634">
    <property type="term" value="C:nucleus"/>
    <property type="evidence" value="ECO:0007669"/>
    <property type="project" value="UniProtKB-SubCell"/>
</dbReference>
<evidence type="ECO:0000256" key="4">
    <source>
        <dbReference type="RuleBase" id="RU369035"/>
    </source>
</evidence>
<dbReference type="InterPro" id="IPR045243">
    <property type="entry name" value="Rna14-like"/>
</dbReference>
<feature type="compositionally biased region" description="Acidic residues" evidence="5">
    <location>
        <begin position="639"/>
        <end position="650"/>
    </location>
</feature>
<feature type="compositionally biased region" description="Low complexity" evidence="5">
    <location>
        <begin position="178"/>
        <end position="196"/>
    </location>
</feature>
<dbReference type="SUPFAM" id="SSF48452">
    <property type="entry name" value="TPR-like"/>
    <property type="match status" value="2"/>
</dbReference>
<keyword evidence="2" id="KW-0677">Repeat</keyword>
<feature type="region of interest" description="Disordered" evidence="5">
    <location>
        <begin position="626"/>
        <end position="686"/>
    </location>
</feature>
<feature type="compositionally biased region" description="Low complexity" evidence="5">
    <location>
        <begin position="78"/>
        <end position="92"/>
    </location>
</feature>
<feature type="compositionally biased region" description="Polar residues" evidence="5">
    <location>
        <begin position="626"/>
        <end position="636"/>
    </location>
</feature>
<dbReference type="EMBL" id="JAANYQ010000002">
    <property type="protein sequence ID" value="KAF4126057.1"/>
    <property type="molecule type" value="Genomic_DNA"/>
</dbReference>
<gene>
    <name evidence="7" type="ORF">GMORB2_1303</name>
</gene>
<comment type="function">
    <text evidence="1 4">Component of the cleavage factor IA (CFIA) complex, which is involved in the endonucleolytic cleavage during polyadenylation-dependent pre-mRNA 3'-end formation.</text>
</comment>
<dbReference type="Proteomes" id="UP000749293">
    <property type="component" value="Unassembled WGS sequence"/>
</dbReference>
<protein>
    <recommendedName>
        <fullName evidence="4">mRNA 3'-end-processing protein RNA14</fullName>
    </recommendedName>
</protein>
<evidence type="ECO:0000313" key="8">
    <source>
        <dbReference type="Proteomes" id="UP000749293"/>
    </source>
</evidence>
<dbReference type="GeneID" id="55967533"/>
<feature type="compositionally biased region" description="Pro residues" evidence="5">
    <location>
        <begin position="922"/>
        <end position="932"/>
    </location>
</feature>
<evidence type="ECO:0000256" key="5">
    <source>
        <dbReference type="SAM" id="MobiDB-lite"/>
    </source>
</evidence>
<feature type="compositionally biased region" description="Polar residues" evidence="5">
    <location>
        <begin position="166"/>
        <end position="177"/>
    </location>
</feature>
<feature type="compositionally biased region" description="Acidic residues" evidence="5">
    <location>
        <begin position="40"/>
        <end position="60"/>
    </location>
</feature>
<dbReference type="InterPro" id="IPR003107">
    <property type="entry name" value="HAT"/>
</dbReference>
<dbReference type="Gene3D" id="1.25.40.1040">
    <property type="match status" value="2"/>
</dbReference>
<sequence length="1159" mass="127241">MASEDVTWEGQGYNGTDNQQREQQQQQVDNITQDSHISADAEEEEEEEESVQDDGADYDPESVSFDPPFQVPDPDPAPASSAPAPAVAPGADARTKTQSQRPKPKMSGGFVVEASDDEEEDDDDDDDEEEDDDDGGDDDGDGDDGNGNGNANTPQTDAAVAAVAATENNGTSVPTRSQNQTAQAQPQQQQQHGIPVASRSVSVMPAPAPAPEARIPEPHVPVGIPTVAGLDPTVILEARIKEDPRGDMDAWLGLMADHRRRSSVDALRSVYNRFLEVFPQAVKSTPADIWVEWIDMELGLDQFAAAEQLFGRCLMAAPNVRLWTVYLNYIRRRNDLTNDASGQARRTVAQSYEFVIDNIGVDRDSGPIWQDYIHFIKSGPGQIGGAGWQDQQKMDQLRKAYHRAITVPMSAVNNLWKEYDQFEMGLNKLTGRKFIQERSPGYMSAKSANIALDNITRGLKRTNLPRLAPAPGFDGDAEFREQVDIWKRWIAWEKEDPLVLAADEPKVFRQRVMYCYRQALMALRFWPEIWVDAAEWCFGNQVRDPGSNAERDAGTDMLVQGLLANPESVLLALKHADHVEANYPAKEGDIAEYAKAVRKPLNDVLDTLYRMGDKVKEREKLEISTIRQAAASTRPSIEQDGDYDGDDDDNNGGGGGEGDDDDDDDDNDDGDGYVGGGNRASAEATESRIQAIQRGYAAESQVLSRTISHVWIAMARAMRRIQGKGNQTDGGLRSVFTEARHRGRLTSDVYVAVALLESVVYKDPVGAKIFERGARLFPNDEGFMVEYLRFLHSRDDTTNARVVFETCVNRLVSKPETLHKAKPLYAYFHKYECQFGELSQISKLEDRMAELFPEDPRLSYFTARYSTEKFDPVAVPIIISKAVQMRPKLAGAPATDQQHQQHQQPKQHQQQKQQPVSGRDSPLPPPTMPPIPHANNARQQSPRPQYVSARATASPKRPLGAVEDEELNPPKRLARGASPLKGAAGRRLDQQRRNQASALHRDISFLLTILPPAHTYDSQRLNAAGLTNLLRETTLPESAVWNAKLGQQQHQQHHQHQHQHQQNSRQTTPGAAAAAAAAAAGGGGGHGRQPSADFAGGSGSSRPISPYGRLQSASGTGYRNSPLGYAPPPGPDAGAGGGWPAPAGGYGAPPSQGQYGYRY</sequence>
<proteinExistence type="predicted"/>
<feature type="domain" description="Suppressor of forked" evidence="6">
    <location>
        <begin position="235"/>
        <end position="874"/>
    </location>
</feature>
<dbReference type="GO" id="GO:0003729">
    <property type="term" value="F:mRNA binding"/>
    <property type="evidence" value="ECO:0007669"/>
    <property type="project" value="TreeGrafter"/>
</dbReference>
<feature type="compositionally biased region" description="Low complexity" evidence="5">
    <location>
        <begin position="897"/>
        <end position="915"/>
    </location>
</feature>
<feature type="compositionally biased region" description="Gly residues" evidence="5">
    <location>
        <begin position="1133"/>
        <end position="1147"/>
    </location>
</feature>
<reference evidence="7" key="1">
    <citation type="submission" date="2020-03" db="EMBL/GenBank/DDBJ databases">
        <title>Site-based positive gene gene selection in Geosmithia morbida across the United States reveals a broad range of putative effectors and factors for local host and environmental adapation.</title>
        <authorList>
            <person name="Onufrak A."/>
            <person name="Murdoch R.W."/>
            <person name="Gazis R."/>
            <person name="Huff M."/>
            <person name="Staton M."/>
            <person name="Klingeman W."/>
            <person name="Hadziabdic D."/>
        </authorList>
    </citation>
    <scope>NUCLEOTIDE SEQUENCE</scope>
    <source>
        <strain evidence="7">1262</strain>
    </source>
</reference>
<dbReference type="PANTHER" id="PTHR19980">
    <property type="entry name" value="RNA CLEAVAGE STIMULATION FACTOR"/>
    <property type="match status" value="1"/>
</dbReference>
<dbReference type="InterPro" id="IPR011990">
    <property type="entry name" value="TPR-like_helical_dom_sf"/>
</dbReference>
<dbReference type="GO" id="GO:0180010">
    <property type="term" value="P:co-transcriptional mRNA 3'-end processing, cleavage and polyadenylation pathway"/>
    <property type="evidence" value="ECO:0007669"/>
    <property type="project" value="UniProtKB-UniRule"/>
</dbReference>
<dbReference type="RefSeq" id="XP_035324709.1">
    <property type="nucleotide sequence ID" value="XM_035463285.1"/>
</dbReference>
<dbReference type="GO" id="GO:0005737">
    <property type="term" value="C:cytoplasm"/>
    <property type="evidence" value="ECO:0007669"/>
    <property type="project" value="UniProtKB-SubCell"/>
</dbReference>
<keyword evidence="8" id="KW-1185">Reference proteome</keyword>
<dbReference type="AlphaFoldDB" id="A0A9P4Z0V0"/>
<comment type="subcellular location">
    <subcellularLocation>
        <location evidence="4">Nucleus</location>
    </subcellularLocation>
    <subcellularLocation>
        <location evidence="4">Cytoplasm</location>
    </subcellularLocation>
    <text evidence="4">Nucleus and/or cytoplasm.</text>
</comment>
<dbReference type="InterPro" id="IPR008847">
    <property type="entry name" value="Suf"/>
</dbReference>
<dbReference type="OrthoDB" id="26282at2759"/>
<evidence type="ECO:0000259" key="6">
    <source>
        <dbReference type="Pfam" id="PF05843"/>
    </source>
</evidence>
<feature type="compositionally biased region" description="Low complexity" evidence="5">
    <location>
        <begin position="1148"/>
        <end position="1159"/>
    </location>
</feature>